<evidence type="ECO:0000313" key="2">
    <source>
        <dbReference type="Proteomes" id="UP000053611"/>
    </source>
</evidence>
<dbReference type="EMBL" id="KQ087248">
    <property type="protein sequence ID" value="KLT39820.1"/>
    <property type="molecule type" value="Genomic_DNA"/>
</dbReference>
<gene>
    <name evidence="1" type="ORF">CC85DRAFT_288161</name>
</gene>
<accession>A0A0J0XFF0</accession>
<evidence type="ECO:0000313" key="1">
    <source>
        <dbReference type="EMBL" id="KLT39820.1"/>
    </source>
</evidence>
<reference evidence="1 2" key="1">
    <citation type="submission" date="2015-03" db="EMBL/GenBank/DDBJ databases">
        <title>Genomics and transcriptomics of the oil-accumulating basidiomycete yeast T. oleaginosus allow insights into substrate utilization and the diverse evolutionary trajectories of mating systems in fungi.</title>
        <authorList>
            <consortium name="DOE Joint Genome Institute"/>
            <person name="Kourist R."/>
            <person name="Kracht O."/>
            <person name="Bracharz F."/>
            <person name="Lipzen A."/>
            <person name="Nolan M."/>
            <person name="Ohm R."/>
            <person name="Grigoriev I."/>
            <person name="Sun S."/>
            <person name="Heitman J."/>
            <person name="Bruck T."/>
            <person name="Nowrousian M."/>
        </authorList>
    </citation>
    <scope>NUCLEOTIDE SEQUENCE [LARGE SCALE GENOMIC DNA]</scope>
    <source>
        <strain evidence="1 2">IBC0246</strain>
    </source>
</reference>
<name>A0A0J0XFF0_9TREE</name>
<dbReference type="AlphaFoldDB" id="A0A0J0XFF0"/>
<organism evidence="1 2">
    <name type="scientific">Cutaneotrichosporon oleaginosum</name>
    <dbReference type="NCBI Taxonomy" id="879819"/>
    <lineage>
        <taxon>Eukaryota</taxon>
        <taxon>Fungi</taxon>
        <taxon>Dikarya</taxon>
        <taxon>Basidiomycota</taxon>
        <taxon>Agaricomycotina</taxon>
        <taxon>Tremellomycetes</taxon>
        <taxon>Trichosporonales</taxon>
        <taxon>Trichosporonaceae</taxon>
        <taxon>Cutaneotrichosporon</taxon>
    </lineage>
</organism>
<protein>
    <submittedName>
        <fullName evidence="1">Uncharacterized protein</fullName>
    </submittedName>
</protein>
<sequence length="182" mass="19874">MFRGTIQRCPDLDTANTAWTADVPPRSTGSVPSQISAASRVHPFVILIGWLVQRARLARHLASADTETTVTKPPCVHRLDRSPLAPSARVRAREAPSDPAHPALDVKTFSRTFLHRHQLPPGASDSPSSFLRPAGSSWYLRPLPLTLPISPARSHRARSESKLGGVLVNWWLCSHSTSSLIA</sequence>
<proteinExistence type="predicted"/>
<dbReference type="Proteomes" id="UP000053611">
    <property type="component" value="Unassembled WGS sequence"/>
</dbReference>
<dbReference type="GeneID" id="28984757"/>
<keyword evidence="2" id="KW-1185">Reference proteome</keyword>